<evidence type="ECO:0000256" key="2">
    <source>
        <dbReference type="ARBA" id="ARBA00022737"/>
    </source>
</evidence>
<dbReference type="SMART" id="SM00320">
    <property type="entry name" value="WD40"/>
    <property type="match status" value="6"/>
</dbReference>
<keyword evidence="1 3" id="KW-0853">WD repeat</keyword>
<reference evidence="7" key="1">
    <citation type="submission" date="2016-06" db="UniProtKB">
        <authorList>
            <consortium name="WormBaseParasite"/>
        </authorList>
    </citation>
    <scope>IDENTIFICATION</scope>
</reference>
<name>A0A183ANM1_9TREM</name>
<dbReference type="InterPro" id="IPR015943">
    <property type="entry name" value="WD40/YVTN_repeat-like_dom_sf"/>
</dbReference>
<feature type="repeat" description="WD" evidence="3">
    <location>
        <begin position="503"/>
        <end position="536"/>
    </location>
</feature>
<dbReference type="GO" id="GO:0003729">
    <property type="term" value="F:mRNA binding"/>
    <property type="evidence" value="ECO:0007669"/>
    <property type="project" value="TreeGrafter"/>
</dbReference>
<dbReference type="PRINTS" id="PR00320">
    <property type="entry name" value="GPROTEINBRPT"/>
</dbReference>
<dbReference type="Proteomes" id="UP000272942">
    <property type="component" value="Unassembled WGS sequence"/>
</dbReference>
<dbReference type="OrthoDB" id="10257301at2759"/>
<dbReference type="InterPro" id="IPR020472">
    <property type="entry name" value="WD40_PAC1"/>
</dbReference>
<dbReference type="GO" id="GO:0000398">
    <property type="term" value="P:mRNA splicing, via spliceosome"/>
    <property type="evidence" value="ECO:0007669"/>
    <property type="project" value="InterPro"/>
</dbReference>
<dbReference type="InterPro" id="IPR032847">
    <property type="entry name" value="PRPF17"/>
</dbReference>
<dbReference type="Pfam" id="PF00400">
    <property type="entry name" value="WD40"/>
    <property type="match status" value="5"/>
</dbReference>
<organism evidence="7">
    <name type="scientific">Echinostoma caproni</name>
    <dbReference type="NCBI Taxonomy" id="27848"/>
    <lineage>
        <taxon>Eukaryota</taxon>
        <taxon>Metazoa</taxon>
        <taxon>Spiralia</taxon>
        <taxon>Lophotrochozoa</taxon>
        <taxon>Platyhelminthes</taxon>
        <taxon>Trematoda</taxon>
        <taxon>Digenea</taxon>
        <taxon>Plagiorchiida</taxon>
        <taxon>Echinostomata</taxon>
        <taxon>Echinostomatoidea</taxon>
        <taxon>Echinostomatidae</taxon>
        <taxon>Echinostoma</taxon>
    </lineage>
</organism>
<dbReference type="PANTHER" id="PTHR43979:SF1">
    <property type="entry name" value="PRE-MRNA-PROCESSING FACTOR 17"/>
    <property type="match status" value="1"/>
</dbReference>
<evidence type="ECO:0000313" key="5">
    <source>
        <dbReference type="EMBL" id="VDP83765.1"/>
    </source>
</evidence>
<sequence length="536" mass="60848">MAALVTYDSSSSGDESPSLKDDIKAPPVKILQSQLIPSVNVAPTVEHKDELLSLIPVDPRTRELSHNPTYEQMYAPTFGPINPFKSEKQLAPKNTLTGLVEEAHVNPFIFETQHRTFMSYGYAQDPSVEGGGERRLVGEMENAELNEGKTVFEKTAKRKGDLRKRDSNWDPTSEDYTGPWAKYKDEVTVSVPSEEDRVYLEAYLAKKATKRRCVEEAPVEEKSTLHIPSAVDYQGRSFLHAPHDIPNVNLRSTEPVDRCFLPKKLMHEWNSAHARGVAAIRLFPKTGHLLLSAGMDSKVKLWELYKERRLIRSYMGHRQAVRDIDFDNTGEHFLSASYDRINPLTLFLLPHHLCCGSTQYDTRSGEVVQQYDRHLGAVNAVAFVDNNRRFVSTSDDKSLRVWEWDIPVDFKYLADPSLHSMPAVSVSPNGKYLICQSLDNQLVVFNIFAGFKRMRKKIFRGHMVSGYACTVDMSPDQRYIISGDGDGNLCLWEWKSTRLLTKWKAHEGVCINCAWLPHETSKVVTAGWDGNIKLWD</sequence>
<dbReference type="InterPro" id="IPR001680">
    <property type="entry name" value="WD40_rpt"/>
</dbReference>
<keyword evidence="2" id="KW-0677">Repeat</keyword>
<evidence type="ECO:0000256" key="1">
    <source>
        <dbReference type="ARBA" id="ARBA00022574"/>
    </source>
</evidence>
<keyword evidence="6" id="KW-1185">Reference proteome</keyword>
<protein>
    <submittedName>
        <fullName evidence="7">WD_REPEATS_REGION domain-containing protein</fullName>
    </submittedName>
</protein>
<feature type="repeat" description="WD" evidence="3">
    <location>
        <begin position="270"/>
        <end position="312"/>
    </location>
</feature>
<gene>
    <name evidence="5" type="ORF">ECPE_LOCUS8556</name>
</gene>
<dbReference type="AlphaFoldDB" id="A0A183ANM1"/>
<dbReference type="PROSITE" id="PS00678">
    <property type="entry name" value="WD_REPEATS_1"/>
    <property type="match status" value="1"/>
</dbReference>
<evidence type="ECO:0000256" key="3">
    <source>
        <dbReference type="PROSITE-ProRule" id="PRU00221"/>
    </source>
</evidence>
<feature type="region of interest" description="Disordered" evidence="4">
    <location>
        <begin position="1"/>
        <end position="23"/>
    </location>
</feature>
<evidence type="ECO:0000313" key="6">
    <source>
        <dbReference type="Proteomes" id="UP000272942"/>
    </source>
</evidence>
<reference evidence="5 6" key="2">
    <citation type="submission" date="2018-11" db="EMBL/GenBank/DDBJ databases">
        <authorList>
            <consortium name="Pathogen Informatics"/>
        </authorList>
    </citation>
    <scope>NUCLEOTIDE SEQUENCE [LARGE SCALE GENOMIC DNA]</scope>
    <source>
        <strain evidence="5 6">Egypt</strain>
    </source>
</reference>
<dbReference type="Gene3D" id="2.130.10.10">
    <property type="entry name" value="YVTN repeat-like/Quinoprotein amine dehydrogenase"/>
    <property type="match status" value="2"/>
</dbReference>
<dbReference type="PANTHER" id="PTHR43979">
    <property type="entry name" value="PRE-MRNA-PROCESSING FACTOR 17"/>
    <property type="match status" value="1"/>
</dbReference>
<feature type="repeat" description="WD" evidence="3">
    <location>
        <begin position="470"/>
        <end position="502"/>
    </location>
</feature>
<dbReference type="CDD" id="cd00200">
    <property type="entry name" value="WD40"/>
    <property type="match status" value="1"/>
</dbReference>
<dbReference type="GO" id="GO:0071013">
    <property type="term" value="C:catalytic step 2 spliceosome"/>
    <property type="evidence" value="ECO:0007669"/>
    <property type="project" value="InterPro"/>
</dbReference>
<dbReference type="PROSITE" id="PS50082">
    <property type="entry name" value="WD_REPEATS_2"/>
    <property type="match status" value="4"/>
</dbReference>
<dbReference type="PROSITE" id="PS50294">
    <property type="entry name" value="WD_REPEATS_REGION"/>
    <property type="match status" value="3"/>
</dbReference>
<dbReference type="InterPro" id="IPR019775">
    <property type="entry name" value="WD40_repeat_CS"/>
</dbReference>
<dbReference type="WBParaSite" id="ECPE_0000858201-mRNA-1">
    <property type="protein sequence ID" value="ECPE_0000858201-mRNA-1"/>
    <property type="gene ID" value="ECPE_0000858201"/>
</dbReference>
<feature type="repeat" description="WD" evidence="3">
    <location>
        <begin position="371"/>
        <end position="403"/>
    </location>
</feature>
<dbReference type="InterPro" id="IPR036322">
    <property type="entry name" value="WD40_repeat_dom_sf"/>
</dbReference>
<evidence type="ECO:0000313" key="7">
    <source>
        <dbReference type="WBParaSite" id="ECPE_0000858201-mRNA-1"/>
    </source>
</evidence>
<evidence type="ECO:0000256" key="4">
    <source>
        <dbReference type="SAM" id="MobiDB-lite"/>
    </source>
</evidence>
<dbReference type="EMBL" id="UZAN01046137">
    <property type="protein sequence ID" value="VDP83765.1"/>
    <property type="molecule type" value="Genomic_DNA"/>
</dbReference>
<accession>A0A183ANM1</accession>
<dbReference type="SUPFAM" id="SSF50978">
    <property type="entry name" value="WD40 repeat-like"/>
    <property type="match status" value="1"/>
</dbReference>
<proteinExistence type="predicted"/>